<comment type="caution">
    <text evidence="5">The sequence shown here is derived from an EMBL/GenBank/DDBJ whole genome shotgun (WGS) entry which is preliminary data.</text>
</comment>
<dbReference type="GO" id="GO:0003700">
    <property type="term" value="F:DNA-binding transcription factor activity"/>
    <property type="evidence" value="ECO:0007669"/>
    <property type="project" value="InterPro"/>
</dbReference>
<feature type="domain" description="HTH marR-type" evidence="4">
    <location>
        <begin position="7"/>
        <end position="138"/>
    </location>
</feature>
<dbReference type="Pfam" id="PF01047">
    <property type="entry name" value="MarR"/>
    <property type="match status" value="1"/>
</dbReference>
<protein>
    <submittedName>
        <fullName evidence="5">MarR family transcriptional regulator</fullName>
    </submittedName>
</protein>
<dbReference type="EMBL" id="SCWD01000001">
    <property type="protein sequence ID" value="TDM04479.1"/>
    <property type="molecule type" value="Genomic_DNA"/>
</dbReference>
<accession>A0A9Q8CPK5</accession>
<dbReference type="GO" id="GO:0003677">
    <property type="term" value="F:DNA binding"/>
    <property type="evidence" value="ECO:0007669"/>
    <property type="project" value="UniProtKB-KW"/>
</dbReference>
<keyword evidence="2" id="KW-0238">DNA-binding</keyword>
<dbReference type="AlphaFoldDB" id="A0A9Q8CPK5"/>
<dbReference type="SMART" id="SM00347">
    <property type="entry name" value="HTH_MARR"/>
    <property type="match status" value="1"/>
</dbReference>
<keyword evidence="3" id="KW-0804">Transcription</keyword>
<proteinExistence type="predicted"/>
<reference evidence="5 6" key="1">
    <citation type="submission" date="2019-01" db="EMBL/GenBank/DDBJ databases">
        <title>Draft genome sequences of the type strains of six Macrococcus species.</title>
        <authorList>
            <person name="Mazhar S."/>
            <person name="Altermann E."/>
            <person name="Hill C."/>
            <person name="Mcauliffe O."/>
        </authorList>
    </citation>
    <scope>NUCLEOTIDE SEQUENCE [LARGE SCALE GENOMIC DNA]</scope>
    <source>
        <strain evidence="5 6">ATCC 51828</strain>
    </source>
</reference>
<evidence type="ECO:0000256" key="3">
    <source>
        <dbReference type="ARBA" id="ARBA00023163"/>
    </source>
</evidence>
<dbReference type="InterPro" id="IPR000835">
    <property type="entry name" value="HTH_MarR-typ"/>
</dbReference>
<evidence type="ECO:0000313" key="6">
    <source>
        <dbReference type="Proteomes" id="UP000295280"/>
    </source>
</evidence>
<dbReference type="RefSeq" id="WP_133417338.1">
    <property type="nucleotide sequence ID" value="NZ_SCWD01000001.1"/>
</dbReference>
<dbReference type="PANTHER" id="PTHR42756">
    <property type="entry name" value="TRANSCRIPTIONAL REGULATOR, MARR"/>
    <property type="match status" value="1"/>
</dbReference>
<dbReference type="InterPro" id="IPR036388">
    <property type="entry name" value="WH-like_DNA-bd_sf"/>
</dbReference>
<dbReference type="InterPro" id="IPR036390">
    <property type="entry name" value="WH_DNA-bd_sf"/>
</dbReference>
<evidence type="ECO:0000313" key="5">
    <source>
        <dbReference type="EMBL" id="TDM04479.1"/>
    </source>
</evidence>
<sequence length="144" mass="16691">MMNEEMIVPLEYQLRRIADKIKTYGRSQLQAHQLSSTQFIAVQWIYEQPLTVGQLAANMGIAVSTTSEMVDQLIKKGCVRREKDETDKRKVNLYPEQKSIDIINEVISKRQNYLDELMADMPLDEKRLLAESVNKLFHKMEATS</sequence>
<dbReference type="PANTHER" id="PTHR42756:SF1">
    <property type="entry name" value="TRANSCRIPTIONAL REPRESSOR OF EMRAB OPERON"/>
    <property type="match status" value="1"/>
</dbReference>
<keyword evidence="1" id="KW-0805">Transcription regulation</keyword>
<dbReference type="OrthoDB" id="9790052at2"/>
<keyword evidence="6" id="KW-1185">Reference proteome</keyword>
<dbReference type="PRINTS" id="PR00598">
    <property type="entry name" value="HTHMARR"/>
</dbReference>
<name>A0A9Q8CPK5_9STAP</name>
<dbReference type="PROSITE" id="PS50995">
    <property type="entry name" value="HTH_MARR_2"/>
    <property type="match status" value="1"/>
</dbReference>
<evidence type="ECO:0000259" key="4">
    <source>
        <dbReference type="PROSITE" id="PS50995"/>
    </source>
</evidence>
<evidence type="ECO:0000256" key="1">
    <source>
        <dbReference type="ARBA" id="ARBA00023015"/>
    </source>
</evidence>
<dbReference type="Proteomes" id="UP000295280">
    <property type="component" value="Unassembled WGS sequence"/>
</dbReference>
<dbReference type="Gene3D" id="1.10.10.10">
    <property type="entry name" value="Winged helix-like DNA-binding domain superfamily/Winged helix DNA-binding domain"/>
    <property type="match status" value="1"/>
</dbReference>
<dbReference type="SUPFAM" id="SSF46785">
    <property type="entry name" value="Winged helix' DNA-binding domain"/>
    <property type="match status" value="1"/>
</dbReference>
<gene>
    <name evidence="5" type="ORF">ERX40_04730</name>
</gene>
<evidence type="ECO:0000256" key="2">
    <source>
        <dbReference type="ARBA" id="ARBA00023125"/>
    </source>
</evidence>
<organism evidence="5 6">
    <name type="scientific">Macrococcus carouselicus</name>
    <dbReference type="NCBI Taxonomy" id="69969"/>
    <lineage>
        <taxon>Bacteria</taxon>
        <taxon>Bacillati</taxon>
        <taxon>Bacillota</taxon>
        <taxon>Bacilli</taxon>
        <taxon>Bacillales</taxon>
        <taxon>Staphylococcaceae</taxon>
        <taxon>Macrococcus</taxon>
    </lineage>
</organism>